<dbReference type="Pfam" id="PF01266">
    <property type="entry name" value="DAO"/>
    <property type="match status" value="1"/>
</dbReference>
<keyword evidence="5" id="KW-0560">Oxidoreductase</keyword>
<keyword evidence="8" id="KW-1185">Reference proteome</keyword>
<dbReference type="EMBL" id="MU001499">
    <property type="protein sequence ID" value="KAF2445986.1"/>
    <property type="molecule type" value="Genomic_DNA"/>
</dbReference>
<evidence type="ECO:0000256" key="4">
    <source>
        <dbReference type="ARBA" id="ARBA00022827"/>
    </source>
</evidence>
<evidence type="ECO:0000313" key="7">
    <source>
        <dbReference type="EMBL" id="KAF2445986.1"/>
    </source>
</evidence>
<dbReference type="PANTHER" id="PTHR10961:SF15">
    <property type="entry name" value="FAD DEPENDENT OXIDOREDUCTASE DOMAIN-CONTAINING PROTEIN"/>
    <property type="match status" value="1"/>
</dbReference>
<dbReference type="InterPro" id="IPR006076">
    <property type="entry name" value="FAD-dep_OxRdtase"/>
</dbReference>
<dbReference type="Proteomes" id="UP000799764">
    <property type="component" value="Unassembled WGS sequence"/>
</dbReference>
<feature type="domain" description="FAD dependent oxidoreductase" evidence="6">
    <location>
        <begin position="2"/>
        <end position="72"/>
    </location>
</feature>
<dbReference type="InterPro" id="IPR045170">
    <property type="entry name" value="MTOX"/>
</dbReference>
<keyword evidence="3" id="KW-0285">Flavoprotein</keyword>
<keyword evidence="4" id="KW-0274">FAD</keyword>
<dbReference type="GO" id="GO:0050660">
    <property type="term" value="F:flavin adenine dinucleotide binding"/>
    <property type="evidence" value="ECO:0007669"/>
    <property type="project" value="InterPro"/>
</dbReference>
<evidence type="ECO:0000256" key="5">
    <source>
        <dbReference type="ARBA" id="ARBA00023002"/>
    </source>
</evidence>
<proteinExistence type="inferred from homology"/>
<comment type="caution">
    <text evidence="7">The sequence shown here is derived from an EMBL/GenBank/DDBJ whole genome shotgun (WGS) entry which is preliminary data.</text>
</comment>
<dbReference type="Gene3D" id="3.50.50.60">
    <property type="entry name" value="FAD/NAD(P)-binding domain"/>
    <property type="match status" value="1"/>
</dbReference>
<dbReference type="PANTHER" id="PTHR10961">
    <property type="entry name" value="PEROXISOMAL SARCOSINE OXIDASE"/>
    <property type="match status" value="1"/>
</dbReference>
<dbReference type="InterPro" id="IPR036188">
    <property type="entry name" value="FAD/NAD-bd_sf"/>
</dbReference>
<evidence type="ECO:0000313" key="8">
    <source>
        <dbReference type="Proteomes" id="UP000799764"/>
    </source>
</evidence>
<reference evidence="7" key="1">
    <citation type="journal article" date="2020" name="Stud. Mycol.">
        <title>101 Dothideomycetes genomes: a test case for predicting lifestyles and emergence of pathogens.</title>
        <authorList>
            <person name="Haridas S."/>
            <person name="Albert R."/>
            <person name="Binder M."/>
            <person name="Bloem J."/>
            <person name="Labutti K."/>
            <person name="Salamov A."/>
            <person name="Andreopoulos B."/>
            <person name="Baker S."/>
            <person name="Barry K."/>
            <person name="Bills G."/>
            <person name="Bluhm B."/>
            <person name="Cannon C."/>
            <person name="Castanera R."/>
            <person name="Culley D."/>
            <person name="Daum C."/>
            <person name="Ezra D."/>
            <person name="Gonzalez J."/>
            <person name="Henrissat B."/>
            <person name="Kuo A."/>
            <person name="Liang C."/>
            <person name="Lipzen A."/>
            <person name="Lutzoni F."/>
            <person name="Magnuson J."/>
            <person name="Mondo S."/>
            <person name="Nolan M."/>
            <person name="Ohm R."/>
            <person name="Pangilinan J."/>
            <person name="Park H.-J."/>
            <person name="Ramirez L."/>
            <person name="Alfaro M."/>
            <person name="Sun H."/>
            <person name="Tritt A."/>
            <person name="Yoshinaga Y."/>
            <person name="Zwiers L.-H."/>
            <person name="Turgeon B."/>
            <person name="Goodwin S."/>
            <person name="Spatafora J."/>
            <person name="Crous P."/>
            <person name="Grigoriev I."/>
        </authorList>
    </citation>
    <scope>NUCLEOTIDE SEQUENCE</scope>
    <source>
        <strain evidence="7">CBS 690.94</strain>
    </source>
</reference>
<comment type="similarity">
    <text evidence="2">Belongs to the MSOX/MTOX family.</text>
</comment>
<dbReference type="GO" id="GO:0008115">
    <property type="term" value="F:sarcosine oxidase activity"/>
    <property type="evidence" value="ECO:0007669"/>
    <property type="project" value="TreeGrafter"/>
</dbReference>
<organism evidence="7 8">
    <name type="scientific">Karstenula rhodostoma CBS 690.94</name>
    <dbReference type="NCBI Taxonomy" id="1392251"/>
    <lineage>
        <taxon>Eukaryota</taxon>
        <taxon>Fungi</taxon>
        <taxon>Dikarya</taxon>
        <taxon>Ascomycota</taxon>
        <taxon>Pezizomycotina</taxon>
        <taxon>Dothideomycetes</taxon>
        <taxon>Pleosporomycetidae</taxon>
        <taxon>Pleosporales</taxon>
        <taxon>Massarineae</taxon>
        <taxon>Didymosphaeriaceae</taxon>
        <taxon>Karstenula</taxon>
    </lineage>
</organism>
<evidence type="ECO:0000256" key="3">
    <source>
        <dbReference type="ARBA" id="ARBA00022630"/>
    </source>
</evidence>
<dbReference type="OrthoDB" id="2219495at2759"/>
<evidence type="ECO:0000256" key="2">
    <source>
        <dbReference type="ARBA" id="ARBA00010989"/>
    </source>
</evidence>
<dbReference type="AlphaFoldDB" id="A0A9P4UD61"/>
<protein>
    <recommendedName>
        <fullName evidence="6">FAD dependent oxidoreductase domain-containing protein</fullName>
    </recommendedName>
</protein>
<evidence type="ECO:0000259" key="6">
    <source>
        <dbReference type="Pfam" id="PF01266"/>
    </source>
</evidence>
<name>A0A9P4UD61_9PLEO</name>
<accession>A0A9P4UD61</accession>
<sequence length="115" mass="13341">MRALRRFVAEYLPELADENIEIEITRVCWYTDSFDNHFFIDYVPDTRGLFVATGGSGHAFKYIPNHGNWVVDVIEGVRHDQQFKRGGGVTWATGKPLTDSWRIRKVRGRGEIYHL</sequence>
<comment type="cofactor">
    <cofactor evidence="1">
        <name>FAD</name>
        <dbReference type="ChEBI" id="CHEBI:57692"/>
    </cofactor>
</comment>
<evidence type="ECO:0000256" key="1">
    <source>
        <dbReference type="ARBA" id="ARBA00001974"/>
    </source>
</evidence>
<gene>
    <name evidence="7" type="ORF">P171DRAFT_443562</name>
</gene>
<dbReference type="Gene3D" id="3.30.9.10">
    <property type="entry name" value="D-Amino Acid Oxidase, subunit A, domain 2"/>
    <property type="match status" value="1"/>
</dbReference>